<gene>
    <name evidence="1" type="ORF">QWY28_17470</name>
</gene>
<reference evidence="1" key="1">
    <citation type="submission" date="2023-06" db="EMBL/GenBank/DDBJ databases">
        <title>Draft genome sequence of Nocardioides sp. SOB77.</title>
        <authorList>
            <person name="Zhang G."/>
        </authorList>
    </citation>
    <scope>NUCLEOTIDE SEQUENCE</scope>
    <source>
        <strain evidence="1">SOB77</strain>
    </source>
</reference>
<name>A0ABT8FJS8_9ACTN</name>
<protein>
    <submittedName>
        <fullName evidence="1">Uncharacterized protein</fullName>
    </submittedName>
</protein>
<keyword evidence="2" id="KW-1185">Reference proteome</keyword>
<dbReference type="Proteomes" id="UP001168620">
    <property type="component" value="Unassembled WGS sequence"/>
</dbReference>
<evidence type="ECO:0000313" key="2">
    <source>
        <dbReference type="Proteomes" id="UP001168620"/>
    </source>
</evidence>
<sequence length="245" mass="26354">MTRPAATLRGPEQRNPSTMKFIKRPVEIEAMRLGWDTWNEVCSFVGVGDGPDQPRGRYVRQVAGDGHERTVRVADEPFEGSVLGLELPPAVTLHSSPLIVLEGEWVVRGVQGEFYPCRADIFEESYAPAPERPQLKNTCVHCGTSWTAPVAACPTCPPTTAALGGLTAAQVTGLERLTAAATITVPRPHVLYGPEGMPVDQADARYLRDAARNVEHARCLGSNLTATVTKLLNDAADALDGRSDG</sequence>
<evidence type="ECO:0000313" key="1">
    <source>
        <dbReference type="EMBL" id="MDN4174755.1"/>
    </source>
</evidence>
<proteinExistence type="predicted"/>
<dbReference type="EMBL" id="JAUHJQ010000008">
    <property type="protein sequence ID" value="MDN4174755.1"/>
    <property type="molecule type" value="Genomic_DNA"/>
</dbReference>
<dbReference type="RefSeq" id="WP_300953849.1">
    <property type="nucleotide sequence ID" value="NZ_JAUHJQ010000008.1"/>
</dbReference>
<organism evidence="1 2">
    <name type="scientific">Nocardioides oceani</name>
    <dbReference type="NCBI Taxonomy" id="3058369"/>
    <lineage>
        <taxon>Bacteria</taxon>
        <taxon>Bacillati</taxon>
        <taxon>Actinomycetota</taxon>
        <taxon>Actinomycetes</taxon>
        <taxon>Propionibacteriales</taxon>
        <taxon>Nocardioidaceae</taxon>
        <taxon>Nocardioides</taxon>
    </lineage>
</organism>
<accession>A0ABT8FJS8</accession>
<comment type="caution">
    <text evidence="1">The sequence shown here is derived from an EMBL/GenBank/DDBJ whole genome shotgun (WGS) entry which is preliminary data.</text>
</comment>